<dbReference type="InterPro" id="IPR027417">
    <property type="entry name" value="P-loop_NTPase"/>
</dbReference>
<evidence type="ECO:0000256" key="2">
    <source>
        <dbReference type="ARBA" id="ARBA00007599"/>
    </source>
</evidence>
<proteinExistence type="inferred from homology"/>
<sequence>MPSTSGSYSFTVEVADEQATYRLMADIAGAIEAGDLITLSGDLGAGKTTFARALIRYLADNPTIEVPSPTFTLMQAYTLPRFNLVHADLYRLSGPDELTELGFEEFGDNAVTLLEWPDRAGSQLAADRFDIAFTLDPDKARSFRHVHVTGYGSCAARAERIDTVRRFLIGNGFGVASRIRIQGDASTRSYERLVRDGASYILMNSPKRPDGPPVRDGKPYSAIAHLAETVTPFMAIARALHERGFSAPKIFAADSGDGLIVLEDLGNELVVDGEPPVPIEARYGVATDVLSALHAMKLPDTLPVSPGVIYTVPPYDIGAMLIEVELLLDWYLPKLQAPAAPEQRAEYVALWREALQPAIEAAPTWVLRDYHSPNLLWLPEREGIKRIGLLDFQDAVMGPPAYDVASLLQDARVDVSEKLELTLLTRYLRARHAADPGFDAGAFARLYATMAAQRASKILGIFARLEKRDHKPQYLRHLPRVWGYLQRSLAHPALGPLQAWYRANVPSLNSL</sequence>
<dbReference type="Pfam" id="PF02367">
    <property type="entry name" value="TsaE"/>
    <property type="match status" value="1"/>
</dbReference>
<dbReference type="PIRSF" id="PIRSF036599">
    <property type="entry name" value="AtpPhos"/>
    <property type="match status" value="1"/>
</dbReference>
<evidence type="ECO:0000256" key="7">
    <source>
        <dbReference type="ARBA" id="ARBA00022741"/>
    </source>
</evidence>
<dbReference type="PANTHER" id="PTHR33540">
    <property type="entry name" value="TRNA THREONYLCARBAMOYLADENOSINE BIOSYNTHESIS PROTEIN TSAE"/>
    <property type="match status" value="1"/>
</dbReference>
<evidence type="ECO:0000313" key="12">
    <source>
        <dbReference type="EMBL" id="AXK82363.1"/>
    </source>
</evidence>
<dbReference type="RefSeq" id="WP_115692742.1">
    <property type="nucleotide sequence ID" value="NZ_CP031417.1"/>
</dbReference>
<evidence type="ECO:0000256" key="4">
    <source>
        <dbReference type="ARBA" id="ARBA00022490"/>
    </source>
</evidence>
<keyword evidence="8" id="KW-0067">ATP-binding</keyword>
<keyword evidence="6" id="KW-0479">Metal-binding</keyword>
<keyword evidence="4" id="KW-0963">Cytoplasm</keyword>
<gene>
    <name evidence="12" type="ORF">DW352_18690</name>
</gene>
<evidence type="ECO:0000256" key="8">
    <source>
        <dbReference type="ARBA" id="ARBA00022840"/>
    </source>
</evidence>
<dbReference type="GO" id="GO:0005524">
    <property type="term" value="F:ATP binding"/>
    <property type="evidence" value="ECO:0007669"/>
    <property type="project" value="UniProtKB-KW"/>
</dbReference>
<dbReference type="GO" id="GO:0016740">
    <property type="term" value="F:transferase activity"/>
    <property type="evidence" value="ECO:0007669"/>
    <property type="project" value="UniProtKB-KW"/>
</dbReference>
<dbReference type="SUPFAM" id="SSF56112">
    <property type="entry name" value="Protein kinase-like (PK-like)"/>
    <property type="match status" value="1"/>
</dbReference>
<dbReference type="Gene3D" id="3.40.50.300">
    <property type="entry name" value="P-loop containing nucleotide triphosphate hydrolases"/>
    <property type="match status" value="1"/>
</dbReference>
<keyword evidence="9" id="KW-0460">Magnesium</keyword>
<evidence type="ECO:0000256" key="5">
    <source>
        <dbReference type="ARBA" id="ARBA00022694"/>
    </source>
</evidence>
<evidence type="ECO:0000256" key="3">
    <source>
        <dbReference type="ARBA" id="ARBA00019010"/>
    </source>
</evidence>
<organism evidence="12 13">
    <name type="scientific">Pseudolabrys taiwanensis</name>
    <dbReference type="NCBI Taxonomy" id="331696"/>
    <lineage>
        <taxon>Bacteria</taxon>
        <taxon>Pseudomonadati</taxon>
        <taxon>Pseudomonadota</taxon>
        <taxon>Alphaproteobacteria</taxon>
        <taxon>Hyphomicrobiales</taxon>
        <taxon>Xanthobacteraceae</taxon>
        <taxon>Pseudolabrys</taxon>
    </lineage>
</organism>
<accession>A0A345ZZL6</accession>
<keyword evidence="13" id="KW-1185">Reference proteome</keyword>
<comment type="subcellular location">
    <subcellularLocation>
        <location evidence="1">Cytoplasm</location>
    </subcellularLocation>
</comment>
<dbReference type="Gene3D" id="3.30.200.20">
    <property type="entry name" value="Phosphorylase Kinase, domain 1"/>
    <property type="match status" value="1"/>
</dbReference>
<dbReference type="EMBL" id="CP031417">
    <property type="protein sequence ID" value="AXK82363.1"/>
    <property type="molecule type" value="Genomic_DNA"/>
</dbReference>
<comment type="similarity">
    <text evidence="2">Belongs to the TsaE family.</text>
</comment>
<dbReference type="InterPro" id="IPR011009">
    <property type="entry name" value="Kinase-like_dom_sf"/>
</dbReference>
<dbReference type="InterPro" id="IPR003442">
    <property type="entry name" value="T6A_TsaE"/>
</dbReference>
<dbReference type="GO" id="GO:0002949">
    <property type="term" value="P:tRNA threonylcarbamoyladenosine modification"/>
    <property type="evidence" value="ECO:0007669"/>
    <property type="project" value="InterPro"/>
</dbReference>
<dbReference type="GO" id="GO:0046872">
    <property type="term" value="F:metal ion binding"/>
    <property type="evidence" value="ECO:0007669"/>
    <property type="project" value="UniProtKB-KW"/>
</dbReference>
<feature type="domain" description="Aminoglycoside phosphotransferase" evidence="11">
    <location>
        <begin position="180"/>
        <end position="435"/>
    </location>
</feature>
<dbReference type="GO" id="GO:0005737">
    <property type="term" value="C:cytoplasm"/>
    <property type="evidence" value="ECO:0007669"/>
    <property type="project" value="UniProtKB-SubCell"/>
</dbReference>
<evidence type="ECO:0000256" key="9">
    <source>
        <dbReference type="ARBA" id="ARBA00022842"/>
    </source>
</evidence>
<name>A0A345ZZL6_9HYPH</name>
<dbReference type="PANTHER" id="PTHR33540:SF2">
    <property type="entry name" value="TRNA THREONYLCARBAMOYLADENOSINE BIOSYNTHESIS PROTEIN TSAE"/>
    <property type="match status" value="1"/>
</dbReference>
<evidence type="ECO:0000256" key="6">
    <source>
        <dbReference type="ARBA" id="ARBA00022723"/>
    </source>
</evidence>
<dbReference type="InterPro" id="IPR002575">
    <property type="entry name" value="Aminoglycoside_PTrfase"/>
</dbReference>
<dbReference type="Pfam" id="PF01636">
    <property type="entry name" value="APH"/>
    <property type="match status" value="1"/>
</dbReference>
<evidence type="ECO:0000313" key="13">
    <source>
        <dbReference type="Proteomes" id="UP000254889"/>
    </source>
</evidence>
<dbReference type="Gene3D" id="3.90.1200.10">
    <property type="match status" value="1"/>
</dbReference>
<dbReference type="NCBIfam" id="TIGR00150">
    <property type="entry name" value="T6A_YjeE"/>
    <property type="match status" value="1"/>
</dbReference>
<keyword evidence="7" id="KW-0547">Nucleotide-binding</keyword>
<dbReference type="InterPro" id="IPR012180">
    <property type="entry name" value="Bifunc_ATPase/PTrfase"/>
</dbReference>
<dbReference type="OrthoDB" id="9809275at2"/>
<dbReference type="Proteomes" id="UP000254889">
    <property type="component" value="Chromosome"/>
</dbReference>
<protein>
    <recommendedName>
        <fullName evidence="3">tRNA threonylcarbamoyladenosine biosynthesis protein TsaE</fullName>
    </recommendedName>
    <alternativeName>
        <fullName evidence="10">t(6)A37 threonylcarbamoyladenosine biosynthesis protein TsaE</fullName>
    </alternativeName>
</protein>
<reference evidence="12 13" key="1">
    <citation type="submission" date="2018-07" db="EMBL/GenBank/DDBJ databases">
        <authorList>
            <person name="Quirk P.G."/>
            <person name="Krulwich T.A."/>
        </authorList>
    </citation>
    <scope>NUCLEOTIDE SEQUENCE [LARGE SCALE GENOMIC DNA]</scope>
    <source>
        <strain evidence="12 13">CC-BB4</strain>
    </source>
</reference>
<evidence type="ECO:0000256" key="1">
    <source>
        <dbReference type="ARBA" id="ARBA00004496"/>
    </source>
</evidence>
<keyword evidence="12" id="KW-0808">Transferase</keyword>
<dbReference type="KEGG" id="ptaw:DW352_18690"/>
<keyword evidence="5" id="KW-0819">tRNA processing</keyword>
<dbReference type="SUPFAM" id="SSF52540">
    <property type="entry name" value="P-loop containing nucleoside triphosphate hydrolases"/>
    <property type="match status" value="1"/>
</dbReference>
<dbReference type="AlphaFoldDB" id="A0A345ZZL6"/>
<evidence type="ECO:0000259" key="11">
    <source>
        <dbReference type="Pfam" id="PF01636"/>
    </source>
</evidence>
<evidence type="ECO:0000256" key="10">
    <source>
        <dbReference type="ARBA" id="ARBA00032441"/>
    </source>
</evidence>